<dbReference type="Gene3D" id="1.25.40.390">
    <property type="match status" value="1"/>
</dbReference>
<organism evidence="9 10">
    <name type="scientific">Parapedobacter defluvii</name>
    <dbReference type="NCBI Taxonomy" id="2045106"/>
    <lineage>
        <taxon>Bacteria</taxon>
        <taxon>Pseudomonadati</taxon>
        <taxon>Bacteroidota</taxon>
        <taxon>Sphingobacteriia</taxon>
        <taxon>Sphingobacteriales</taxon>
        <taxon>Sphingobacteriaceae</taxon>
        <taxon>Parapedobacter</taxon>
    </lineage>
</organism>
<feature type="domain" description="RagB/SusD" evidence="7">
    <location>
        <begin position="271"/>
        <end position="548"/>
    </location>
</feature>
<proteinExistence type="inferred from homology"/>
<evidence type="ECO:0000256" key="3">
    <source>
        <dbReference type="ARBA" id="ARBA00022729"/>
    </source>
</evidence>
<evidence type="ECO:0000256" key="4">
    <source>
        <dbReference type="ARBA" id="ARBA00023136"/>
    </source>
</evidence>
<evidence type="ECO:0000256" key="2">
    <source>
        <dbReference type="ARBA" id="ARBA00006275"/>
    </source>
</evidence>
<accession>A0ABQ1L4K5</accession>
<keyword evidence="3 6" id="KW-0732">Signal</keyword>
<protein>
    <submittedName>
        <fullName evidence="9">Membrane protein</fullName>
    </submittedName>
</protein>
<sequence>MKHVNLNKPVVAWSTVLVIIASFAACGDTLNVAPKDQIADQTLWETTDNADLFLNDIYTAIPSPVGSGDPLENFTDNSVNGVAGRYSSTVYGNSSYTPSNGPSQWGHYANIRKCNLFIQKVNESTLPEDWKTLRLAEVRFLRAYFYSLLALHHGGVPIITDVLDRYTQGDEIFRERNTFEETVHFITAECSEIAADLPLTAPSGRITRGAALTLKAWCELFDASPLYNVSNDKAKWQLASDTYRQVMDLGVYELFPDYGSLFLETNNNNSEVIFDRVHVGGTSLANTRAQNYGPTFVNGVARAWAGSNPTQELVNEYVMANGLPIGNPASGFDRENPYVGREQRFYTDIIYDGAEWLGYEIIMKQGVGSKNQTDLSDNNEATNTGYYWRKAIDPQYANLGNIENGAHFIIFRYAEVLLGYAEAQNEAVGPDQSVYEAVNLVRERVGLPPADEGLDQEQMREVIDRERRVELASEEKRWYDIIRWKKAESVLNGRLHAVSIELENGKWTYKSVPAGGGTRVFHPEKNYVYPIPQSAIDANPKLVQNPNYD</sequence>
<dbReference type="Pfam" id="PF14322">
    <property type="entry name" value="SusD-like_3"/>
    <property type="match status" value="1"/>
</dbReference>
<evidence type="ECO:0000313" key="9">
    <source>
        <dbReference type="EMBL" id="GGC15101.1"/>
    </source>
</evidence>
<evidence type="ECO:0000256" key="5">
    <source>
        <dbReference type="ARBA" id="ARBA00023237"/>
    </source>
</evidence>
<feature type="domain" description="SusD-like N-terminal" evidence="8">
    <location>
        <begin position="84"/>
        <end position="213"/>
    </location>
</feature>
<reference evidence="10" key="1">
    <citation type="journal article" date="2019" name="Int. J. Syst. Evol. Microbiol.">
        <title>The Global Catalogue of Microorganisms (GCM) 10K type strain sequencing project: providing services to taxonomists for standard genome sequencing and annotation.</title>
        <authorList>
            <consortium name="The Broad Institute Genomics Platform"/>
            <consortium name="The Broad Institute Genome Sequencing Center for Infectious Disease"/>
            <person name="Wu L."/>
            <person name="Ma J."/>
        </authorList>
    </citation>
    <scope>NUCLEOTIDE SEQUENCE [LARGE SCALE GENOMIC DNA]</scope>
    <source>
        <strain evidence="10">CGMCC 1.15342</strain>
    </source>
</reference>
<dbReference type="EMBL" id="BMIK01000001">
    <property type="protein sequence ID" value="GGC15101.1"/>
    <property type="molecule type" value="Genomic_DNA"/>
</dbReference>
<dbReference type="Pfam" id="PF07980">
    <property type="entry name" value="SusD_RagB"/>
    <property type="match status" value="1"/>
</dbReference>
<dbReference type="InterPro" id="IPR033985">
    <property type="entry name" value="SusD-like_N"/>
</dbReference>
<feature type="signal peptide" evidence="6">
    <location>
        <begin position="1"/>
        <end position="27"/>
    </location>
</feature>
<feature type="chain" id="PRO_5045196825" evidence="6">
    <location>
        <begin position="28"/>
        <end position="549"/>
    </location>
</feature>
<comment type="subcellular location">
    <subcellularLocation>
        <location evidence="1">Cell outer membrane</location>
    </subcellularLocation>
</comment>
<keyword evidence="5" id="KW-0998">Cell outer membrane</keyword>
<evidence type="ECO:0000313" key="10">
    <source>
        <dbReference type="Proteomes" id="UP000597338"/>
    </source>
</evidence>
<evidence type="ECO:0000256" key="1">
    <source>
        <dbReference type="ARBA" id="ARBA00004442"/>
    </source>
</evidence>
<comment type="caution">
    <text evidence="9">The sequence shown here is derived from an EMBL/GenBank/DDBJ whole genome shotgun (WGS) entry which is preliminary data.</text>
</comment>
<gene>
    <name evidence="9" type="ORF">GCM10011386_03600</name>
</gene>
<evidence type="ECO:0000259" key="8">
    <source>
        <dbReference type="Pfam" id="PF14322"/>
    </source>
</evidence>
<keyword evidence="10" id="KW-1185">Reference proteome</keyword>
<comment type="similarity">
    <text evidence="2">Belongs to the SusD family.</text>
</comment>
<evidence type="ECO:0000256" key="6">
    <source>
        <dbReference type="SAM" id="SignalP"/>
    </source>
</evidence>
<name>A0ABQ1L4K5_9SPHI</name>
<dbReference type="Proteomes" id="UP000597338">
    <property type="component" value="Unassembled WGS sequence"/>
</dbReference>
<keyword evidence="4" id="KW-0472">Membrane</keyword>
<dbReference type="SUPFAM" id="SSF48452">
    <property type="entry name" value="TPR-like"/>
    <property type="match status" value="1"/>
</dbReference>
<dbReference type="InterPro" id="IPR012944">
    <property type="entry name" value="SusD_RagB_dom"/>
</dbReference>
<dbReference type="PROSITE" id="PS51257">
    <property type="entry name" value="PROKAR_LIPOPROTEIN"/>
    <property type="match status" value="1"/>
</dbReference>
<evidence type="ECO:0000259" key="7">
    <source>
        <dbReference type="Pfam" id="PF07980"/>
    </source>
</evidence>
<dbReference type="InterPro" id="IPR011990">
    <property type="entry name" value="TPR-like_helical_dom_sf"/>
</dbReference>
<dbReference type="RefSeq" id="WP_188746783.1">
    <property type="nucleotide sequence ID" value="NZ_BMIK01000001.1"/>
</dbReference>